<dbReference type="AlphaFoldDB" id="A0A644XCI9"/>
<dbReference type="InterPro" id="IPR048667">
    <property type="entry name" value="Imm5-like"/>
</dbReference>
<reference evidence="2" key="1">
    <citation type="submission" date="2019-08" db="EMBL/GenBank/DDBJ databases">
        <authorList>
            <person name="Kucharzyk K."/>
            <person name="Murdoch R.W."/>
            <person name="Higgins S."/>
            <person name="Loffler F."/>
        </authorList>
    </citation>
    <scope>NUCLEOTIDE SEQUENCE</scope>
</reference>
<dbReference type="Pfam" id="PF21805">
    <property type="entry name" value="Imm5_like"/>
    <property type="match status" value="1"/>
</dbReference>
<sequence length="174" mass="19346">MKEISYAGRRDSRFVTIRRGGTLDDSQHRLLAAWAADCAEHVLNYFYLQHPDDGRPRHAIEQARAWSRGEISMTHARDAAYAAHDAAKAATGFAREAARAAGHAVATAHMADHELGAAAYAIRAVRAASPIDKRDEAGLSECQWQREQLPDSIRALVLSDEDIRNHKFWSLLQC</sequence>
<feature type="domain" description="Imm-5-like" evidence="1">
    <location>
        <begin position="22"/>
        <end position="151"/>
    </location>
</feature>
<evidence type="ECO:0000313" key="2">
    <source>
        <dbReference type="EMBL" id="MPM13902.1"/>
    </source>
</evidence>
<gene>
    <name evidence="2" type="ORF">SDC9_60262</name>
</gene>
<protein>
    <recommendedName>
        <fullName evidence="1">Imm-5-like domain-containing protein</fullName>
    </recommendedName>
</protein>
<evidence type="ECO:0000259" key="1">
    <source>
        <dbReference type="Pfam" id="PF21805"/>
    </source>
</evidence>
<comment type="caution">
    <text evidence="2">The sequence shown here is derived from an EMBL/GenBank/DDBJ whole genome shotgun (WGS) entry which is preliminary data.</text>
</comment>
<organism evidence="2">
    <name type="scientific">bioreactor metagenome</name>
    <dbReference type="NCBI Taxonomy" id="1076179"/>
    <lineage>
        <taxon>unclassified sequences</taxon>
        <taxon>metagenomes</taxon>
        <taxon>ecological metagenomes</taxon>
    </lineage>
</organism>
<dbReference type="EMBL" id="VSSQ01002191">
    <property type="protein sequence ID" value="MPM13902.1"/>
    <property type="molecule type" value="Genomic_DNA"/>
</dbReference>
<name>A0A644XCI9_9ZZZZ</name>
<accession>A0A644XCI9</accession>
<proteinExistence type="predicted"/>